<name>A0A840CPC5_9BACT</name>
<feature type="transmembrane region" description="Helical" evidence="1">
    <location>
        <begin position="12"/>
        <end position="30"/>
    </location>
</feature>
<organism evidence="2 3">
    <name type="scientific">Dysgonomonas hofstadii</name>
    <dbReference type="NCBI Taxonomy" id="637886"/>
    <lineage>
        <taxon>Bacteria</taxon>
        <taxon>Pseudomonadati</taxon>
        <taxon>Bacteroidota</taxon>
        <taxon>Bacteroidia</taxon>
        <taxon>Bacteroidales</taxon>
        <taxon>Dysgonomonadaceae</taxon>
        <taxon>Dysgonomonas</taxon>
    </lineage>
</organism>
<dbReference type="RefSeq" id="WP_183306853.1">
    <property type="nucleotide sequence ID" value="NZ_JACIEP010000005.1"/>
</dbReference>
<evidence type="ECO:0000313" key="3">
    <source>
        <dbReference type="Proteomes" id="UP000555103"/>
    </source>
</evidence>
<accession>A0A840CPC5</accession>
<comment type="caution">
    <text evidence="2">The sequence shown here is derived from an EMBL/GenBank/DDBJ whole genome shotgun (WGS) entry which is preliminary data.</text>
</comment>
<keyword evidence="1" id="KW-0812">Transmembrane</keyword>
<gene>
    <name evidence="2" type="ORF">GGR21_001843</name>
</gene>
<keyword evidence="1" id="KW-1133">Transmembrane helix</keyword>
<dbReference type="InterPro" id="IPR011990">
    <property type="entry name" value="TPR-like_helical_dom_sf"/>
</dbReference>
<dbReference type="PROSITE" id="PS51257">
    <property type="entry name" value="PROKAR_LIPOPROTEIN"/>
    <property type="match status" value="1"/>
</dbReference>
<dbReference type="Proteomes" id="UP000555103">
    <property type="component" value="Unassembled WGS sequence"/>
</dbReference>
<dbReference type="EMBL" id="JACIEP010000005">
    <property type="protein sequence ID" value="MBB4035948.1"/>
    <property type="molecule type" value="Genomic_DNA"/>
</dbReference>
<dbReference type="SUPFAM" id="SSF48452">
    <property type="entry name" value="TPR-like"/>
    <property type="match status" value="1"/>
</dbReference>
<keyword evidence="3" id="KW-1185">Reference proteome</keyword>
<sequence length="835" mass="96864">MKKLVIKLFSRVSILSLLPLSIVMVTIMFSCKTSNSSVKEIQILRGKQVDFEYEQQKKISVKVPKDKGEAMTKDLFLQSKRPNIELPRIEGAEGGIAVVSEQVTFTNPEVITRSTPEGNKVTNLNEVQHLNEVVVTAKSRFTPEQNGRVNVDFIIKVPKELLSTNWRVTLSPKLLHNDSVVPLKNVVVKGQNFYDQQKQSYADYDEYMKSIIRESDYDSVFVDYKGVREDISFQQEFYYDQYHKEWRRQKNYETWKSAKDDVEALSEAKQVGYDRKVYYENARKARQRAMKELAKGKDTTGLFAKYMKNFVKPEDIEKGRIKVEQREDYRLDLFKEYSRKAKEMTLKDWVNGKDTAGAYMRYIRSFDKNLKNMMLDGEDMKNIPQEFRDIYRSGRSMDQITNQSISDKDSIEIAKHRYLFEDIALNDMKRERQDAKKNEMIIFPYEQNTRLDTVIQTDRDFVFYYKQDYPVSPGMKRLRLVMNSQVDAVDRSRYIQPQSDTLSYFISSLSQLVDSSLIVKTTTIHRDVYNTMVIYPKFQLGRTNFNVNYKDNKEQTSKLIDSYKTFTGEGNLLMDSIVLRVSTSLDGEYEKNIELSMKRADALKAFFVKALGGTPEVENIFKTRYSGEDWNTLARLIVRRTDMPNKSQILDMLTQAVNPDQCEKDIKKDYPADYKIIVDSIYPMLNKAEVIINMTRPGMTEEITVNREDRPEYAQALKYLQDREYWKALDILGNYPDYNTALCLVCMGYNAKALELLESLKQTGNTEYLLAILSIRSGNDDEAINHLIKACELDPSKAYRAPLDPEVATLVNKYNLQNRLISASSASDIVTGEEE</sequence>
<reference evidence="2 3" key="1">
    <citation type="submission" date="2020-08" db="EMBL/GenBank/DDBJ databases">
        <title>Genomic Encyclopedia of Type Strains, Phase IV (KMG-IV): sequencing the most valuable type-strain genomes for metagenomic binning, comparative biology and taxonomic classification.</title>
        <authorList>
            <person name="Goeker M."/>
        </authorList>
    </citation>
    <scope>NUCLEOTIDE SEQUENCE [LARGE SCALE GENOMIC DNA]</scope>
    <source>
        <strain evidence="2 3">DSM 104969</strain>
    </source>
</reference>
<evidence type="ECO:0000313" key="2">
    <source>
        <dbReference type="EMBL" id="MBB4035948.1"/>
    </source>
</evidence>
<dbReference type="Gene3D" id="1.25.40.10">
    <property type="entry name" value="Tetratricopeptide repeat domain"/>
    <property type="match status" value="1"/>
</dbReference>
<evidence type="ECO:0000256" key="1">
    <source>
        <dbReference type="SAM" id="Phobius"/>
    </source>
</evidence>
<protein>
    <submittedName>
        <fullName evidence="2">Tetratricopeptide (TPR) repeat protein</fullName>
    </submittedName>
</protein>
<keyword evidence="1" id="KW-0472">Membrane</keyword>
<proteinExistence type="predicted"/>
<dbReference type="AlphaFoldDB" id="A0A840CPC5"/>